<dbReference type="AlphaFoldDB" id="A0A086ZY51"/>
<dbReference type="EMBL" id="JGYS01000022">
    <property type="protein sequence ID" value="KFI51451.1"/>
    <property type="molecule type" value="Genomic_DNA"/>
</dbReference>
<dbReference type="Proteomes" id="UP000029072">
    <property type="component" value="Unassembled WGS sequence"/>
</dbReference>
<dbReference type="eggNOG" id="ENOG5030MQB">
    <property type="taxonomic scope" value="Bacteria"/>
</dbReference>
<evidence type="ECO:0000259" key="1">
    <source>
        <dbReference type="PROSITE" id="PS50943"/>
    </source>
</evidence>
<dbReference type="InterPro" id="IPR010982">
    <property type="entry name" value="Lambda_DNA-bd_dom_sf"/>
</dbReference>
<evidence type="ECO:0000313" key="2">
    <source>
        <dbReference type="EMBL" id="KFI51451.1"/>
    </source>
</evidence>
<organism evidence="2 3">
    <name type="scientific">Bifidobacterium callitrichos DSM 23973</name>
    <dbReference type="NCBI Taxonomy" id="1437609"/>
    <lineage>
        <taxon>Bacteria</taxon>
        <taxon>Bacillati</taxon>
        <taxon>Actinomycetota</taxon>
        <taxon>Actinomycetes</taxon>
        <taxon>Bifidobacteriales</taxon>
        <taxon>Bifidobacteriaceae</taxon>
        <taxon>Bifidobacterium</taxon>
    </lineage>
</organism>
<dbReference type="Gene3D" id="1.10.260.40">
    <property type="entry name" value="lambda repressor-like DNA-binding domains"/>
    <property type="match status" value="1"/>
</dbReference>
<dbReference type="STRING" id="1437609.BCAL_1184"/>
<gene>
    <name evidence="2" type="ORF">BCAL_1184</name>
</gene>
<proteinExistence type="predicted"/>
<dbReference type="InterPro" id="IPR001387">
    <property type="entry name" value="Cro/C1-type_HTH"/>
</dbReference>
<feature type="domain" description="HTH cro/C1-type" evidence="1">
    <location>
        <begin position="17"/>
        <end position="51"/>
    </location>
</feature>
<evidence type="ECO:0000313" key="3">
    <source>
        <dbReference type="Proteomes" id="UP000029072"/>
    </source>
</evidence>
<keyword evidence="2" id="KW-0238">DNA-binding</keyword>
<reference evidence="2 3" key="1">
    <citation type="submission" date="2014-03" db="EMBL/GenBank/DDBJ databases">
        <title>Genomics of Bifidobacteria.</title>
        <authorList>
            <person name="Ventura M."/>
            <person name="Milani C."/>
            <person name="Lugli G.A."/>
        </authorList>
    </citation>
    <scope>NUCLEOTIDE SEQUENCE [LARGE SCALE GENOMIC DNA]</scope>
    <source>
        <strain evidence="2 3">DSM 23973</strain>
    </source>
</reference>
<comment type="caution">
    <text evidence="2">The sequence shown here is derived from an EMBL/GenBank/DDBJ whole genome shotgun (WGS) entry which is preliminary data.</text>
</comment>
<protein>
    <submittedName>
        <fullName evidence="2">Helix-hairpin-helix DNA-binding motif-containing protein</fullName>
    </submittedName>
</protein>
<dbReference type="GO" id="GO:0003677">
    <property type="term" value="F:DNA binding"/>
    <property type="evidence" value="ECO:0007669"/>
    <property type="project" value="UniProtKB-KW"/>
</dbReference>
<dbReference type="PROSITE" id="PS50943">
    <property type="entry name" value="HTH_CROC1"/>
    <property type="match status" value="1"/>
</dbReference>
<accession>A0A086ZY51</accession>
<name>A0A086ZY51_9BIFI</name>
<sequence>MQYKDLAEKLAEVGRPLTPVAIRDAENGKRKVDVDDLMALAIVFEVSPLTLLLPESGSRDITTRITGYPDEMGSNVAWLWARGDEPLELPQDPALSDHSGNDRAIALFRLHARPEIQARNMTAGVTMWLPDDAEAATQAEKAALVESARRSDAQLIRGSRG</sequence>